<dbReference type="Gene3D" id="1.20.1560.10">
    <property type="entry name" value="ABC transporter type 1, transmembrane domain"/>
    <property type="match status" value="1"/>
</dbReference>
<evidence type="ECO:0000256" key="2">
    <source>
        <dbReference type="ARBA" id="ARBA00022448"/>
    </source>
</evidence>
<dbReference type="GO" id="GO:0005324">
    <property type="term" value="F:long-chain fatty acid transmembrane transporter activity"/>
    <property type="evidence" value="ECO:0000318"/>
    <property type="project" value="GO_Central"/>
</dbReference>
<evidence type="ECO:0000259" key="10">
    <source>
        <dbReference type="PROSITE" id="PS50893"/>
    </source>
</evidence>
<dbReference type="PANTHER" id="PTHR11384:SF59">
    <property type="entry name" value="LYSOSOMAL COBALAMIN TRANSPORTER ABCD4"/>
    <property type="match status" value="1"/>
</dbReference>
<dbReference type="CDD" id="cd03223">
    <property type="entry name" value="ABCD_peroxisomal_ALDP"/>
    <property type="match status" value="1"/>
</dbReference>
<dbReference type="SMART" id="SM00382">
    <property type="entry name" value="AAA"/>
    <property type="match status" value="1"/>
</dbReference>
<dbReference type="EnsemblMetazoa" id="XM_030974787">
    <property type="protein sequence ID" value="XP_030830647"/>
    <property type="gene ID" value="LOC590006"/>
</dbReference>
<dbReference type="Gene3D" id="3.40.50.300">
    <property type="entry name" value="P-loop containing nucleotide triphosphate hydrolases"/>
    <property type="match status" value="1"/>
</dbReference>
<dbReference type="InParanoid" id="A0A7M7N530"/>
<dbReference type="GO" id="GO:0042760">
    <property type="term" value="P:very long-chain fatty acid catabolic process"/>
    <property type="evidence" value="ECO:0000318"/>
    <property type="project" value="GO_Central"/>
</dbReference>
<dbReference type="KEGG" id="spu:590006"/>
<dbReference type="OrthoDB" id="422637at2759"/>
<dbReference type="InterPro" id="IPR011527">
    <property type="entry name" value="ABC1_TM_dom"/>
</dbReference>
<feature type="transmembrane region" description="Helical" evidence="9">
    <location>
        <begin position="189"/>
        <end position="210"/>
    </location>
</feature>
<evidence type="ECO:0000256" key="7">
    <source>
        <dbReference type="ARBA" id="ARBA00023136"/>
    </source>
</evidence>
<dbReference type="GO" id="GO:0042626">
    <property type="term" value="F:ATPase-coupled transmembrane transporter activity"/>
    <property type="evidence" value="ECO:0000318"/>
    <property type="project" value="GO_Central"/>
</dbReference>
<dbReference type="GO" id="GO:0006635">
    <property type="term" value="P:fatty acid beta-oxidation"/>
    <property type="evidence" value="ECO:0000318"/>
    <property type="project" value="GO_Central"/>
</dbReference>
<feature type="compositionally biased region" description="Basic and acidic residues" evidence="8">
    <location>
        <begin position="366"/>
        <end position="383"/>
    </location>
</feature>
<dbReference type="InterPro" id="IPR027417">
    <property type="entry name" value="P-loop_NTPase"/>
</dbReference>
<evidence type="ECO:0000259" key="11">
    <source>
        <dbReference type="PROSITE" id="PS50929"/>
    </source>
</evidence>
<evidence type="ECO:0000256" key="4">
    <source>
        <dbReference type="ARBA" id="ARBA00022741"/>
    </source>
</evidence>
<dbReference type="AlphaFoldDB" id="A0A7M7N530"/>
<dbReference type="Pfam" id="PF06472">
    <property type="entry name" value="ABC_membrane_2"/>
    <property type="match status" value="1"/>
</dbReference>
<dbReference type="GO" id="GO:0005524">
    <property type="term" value="F:ATP binding"/>
    <property type="evidence" value="ECO:0000318"/>
    <property type="project" value="GO_Central"/>
</dbReference>
<evidence type="ECO:0000256" key="6">
    <source>
        <dbReference type="ARBA" id="ARBA00022989"/>
    </source>
</evidence>
<keyword evidence="5" id="KW-0067">ATP-binding</keyword>
<dbReference type="FunCoup" id="A0A7M7N530">
    <property type="interactions" value="844"/>
</dbReference>
<dbReference type="PROSITE" id="PS50893">
    <property type="entry name" value="ABC_TRANSPORTER_2"/>
    <property type="match status" value="1"/>
</dbReference>
<dbReference type="OMA" id="KQFHDME"/>
<dbReference type="InterPro" id="IPR003439">
    <property type="entry name" value="ABC_transporter-like_ATP-bd"/>
</dbReference>
<dbReference type="SUPFAM" id="SSF52540">
    <property type="entry name" value="P-loop containing nucleoside triphosphate hydrolases"/>
    <property type="match status" value="1"/>
</dbReference>
<dbReference type="InterPro" id="IPR003593">
    <property type="entry name" value="AAA+_ATPase"/>
</dbReference>
<dbReference type="PROSITE" id="PS50929">
    <property type="entry name" value="ABC_TM1F"/>
    <property type="match status" value="1"/>
</dbReference>
<feature type="domain" description="ABC transporter" evidence="10">
    <location>
        <begin position="436"/>
        <end position="653"/>
    </location>
</feature>
<feature type="transmembrane region" description="Helical" evidence="9">
    <location>
        <begin position="282"/>
        <end position="304"/>
    </location>
</feature>
<dbReference type="PANTHER" id="PTHR11384">
    <property type="entry name" value="ATP-BINDING CASSETTE, SUB-FAMILY D MEMBER"/>
    <property type="match status" value="1"/>
</dbReference>
<keyword evidence="4" id="KW-0547">Nucleotide-binding</keyword>
<dbReference type="Proteomes" id="UP000007110">
    <property type="component" value="Unassembled WGS sequence"/>
</dbReference>
<keyword evidence="2" id="KW-0813">Transport</keyword>
<dbReference type="GO" id="GO:0005778">
    <property type="term" value="C:peroxisomal membrane"/>
    <property type="evidence" value="ECO:0000318"/>
    <property type="project" value="GO_Central"/>
</dbReference>
<evidence type="ECO:0000313" key="12">
    <source>
        <dbReference type="EnsemblMetazoa" id="XP_030830647"/>
    </source>
</evidence>
<feature type="domain" description="ABC transmembrane type-1" evidence="11">
    <location>
        <begin position="46"/>
        <end position="342"/>
    </location>
</feature>
<proteinExistence type="inferred from homology"/>
<evidence type="ECO:0000256" key="1">
    <source>
        <dbReference type="ARBA" id="ARBA00008575"/>
    </source>
</evidence>
<dbReference type="SUPFAM" id="SSF90123">
    <property type="entry name" value="ABC transporter transmembrane region"/>
    <property type="match status" value="1"/>
</dbReference>
<accession>A0A7M7N530</accession>
<dbReference type="GO" id="GO:0015910">
    <property type="term" value="P:long-chain fatty acid import into peroxisome"/>
    <property type="evidence" value="ECO:0000318"/>
    <property type="project" value="GO_Central"/>
</dbReference>
<dbReference type="GO" id="GO:0007031">
    <property type="term" value="P:peroxisome organization"/>
    <property type="evidence" value="ECO:0000318"/>
    <property type="project" value="GO_Central"/>
</dbReference>
<feature type="region of interest" description="Disordered" evidence="8">
    <location>
        <begin position="360"/>
        <end position="392"/>
    </location>
</feature>
<dbReference type="CTD" id="5826"/>
<dbReference type="GO" id="GO:0016887">
    <property type="term" value="F:ATP hydrolysis activity"/>
    <property type="evidence" value="ECO:0007669"/>
    <property type="project" value="InterPro"/>
</dbReference>
<reference evidence="13" key="1">
    <citation type="submission" date="2015-02" db="EMBL/GenBank/DDBJ databases">
        <title>Genome sequencing for Strongylocentrotus purpuratus.</title>
        <authorList>
            <person name="Murali S."/>
            <person name="Liu Y."/>
            <person name="Vee V."/>
            <person name="English A."/>
            <person name="Wang M."/>
            <person name="Skinner E."/>
            <person name="Han Y."/>
            <person name="Muzny D.M."/>
            <person name="Worley K.C."/>
            <person name="Gibbs R.A."/>
        </authorList>
    </citation>
    <scope>NUCLEOTIDE SEQUENCE</scope>
</reference>
<keyword evidence="7 9" id="KW-0472">Membrane</keyword>
<evidence type="ECO:0000313" key="13">
    <source>
        <dbReference type="Proteomes" id="UP000007110"/>
    </source>
</evidence>
<evidence type="ECO:0000256" key="8">
    <source>
        <dbReference type="SAM" id="MobiDB-lite"/>
    </source>
</evidence>
<protein>
    <recommendedName>
        <fullName evidence="14">ATP-binding cassette sub-family D member 4</fullName>
    </recommendedName>
</protein>
<reference evidence="12" key="2">
    <citation type="submission" date="2021-01" db="UniProtKB">
        <authorList>
            <consortium name="EnsemblMetazoa"/>
        </authorList>
    </citation>
    <scope>IDENTIFICATION</scope>
</reference>
<feature type="transmembrane region" description="Helical" evidence="9">
    <location>
        <begin position="81"/>
        <end position="101"/>
    </location>
</feature>
<dbReference type="InterPro" id="IPR036640">
    <property type="entry name" value="ABC1_TM_sf"/>
</dbReference>
<evidence type="ECO:0008006" key="14">
    <source>
        <dbReference type="Google" id="ProtNLM"/>
    </source>
</evidence>
<evidence type="ECO:0000256" key="5">
    <source>
        <dbReference type="ARBA" id="ARBA00022840"/>
    </source>
</evidence>
<keyword evidence="13" id="KW-1185">Reference proteome</keyword>
<dbReference type="GO" id="GO:0140359">
    <property type="term" value="F:ABC-type transporter activity"/>
    <property type="evidence" value="ECO:0007669"/>
    <property type="project" value="InterPro"/>
</dbReference>
<organism evidence="12 13">
    <name type="scientific">Strongylocentrotus purpuratus</name>
    <name type="common">Purple sea urchin</name>
    <dbReference type="NCBI Taxonomy" id="7668"/>
    <lineage>
        <taxon>Eukaryota</taxon>
        <taxon>Metazoa</taxon>
        <taxon>Echinodermata</taxon>
        <taxon>Eleutherozoa</taxon>
        <taxon>Echinozoa</taxon>
        <taxon>Echinoidea</taxon>
        <taxon>Euechinoidea</taxon>
        <taxon>Echinacea</taxon>
        <taxon>Camarodonta</taxon>
        <taxon>Echinidea</taxon>
        <taxon>Strongylocentrotidae</taxon>
        <taxon>Strongylocentrotus</taxon>
    </lineage>
</organism>
<evidence type="ECO:0000256" key="9">
    <source>
        <dbReference type="SAM" id="Phobius"/>
    </source>
</evidence>
<feature type="transmembrane region" description="Helical" evidence="9">
    <location>
        <begin position="163"/>
        <end position="183"/>
    </location>
</feature>
<dbReference type="RefSeq" id="XP_030830647.1">
    <property type="nucleotide sequence ID" value="XM_030974787.1"/>
</dbReference>
<keyword evidence="3 9" id="KW-0812">Transmembrane</keyword>
<evidence type="ECO:0000256" key="3">
    <source>
        <dbReference type="ARBA" id="ARBA00022692"/>
    </source>
</evidence>
<comment type="similarity">
    <text evidence="1">Belongs to the ABC transporter superfamily. ABCD family. Peroxisomal fatty acyl CoA transporter (TC 3.A.1.203) subfamily.</text>
</comment>
<sequence length="657" mass="74373">MVVSCCRRPKEMSTVSKRYKLDMVFMKRLCHLLPVLFLSWKSAQTILFFLLLLIAGGEQGAAYFVGLIPSQFYVVLPAKDWSGFLTVLWQSLLYIVLISLIKSAKTYISKLLYVRWREAMTAHLHKLYFKAFNYYKLNVLQTGNVDNTDQRITQDVERLCNQLSLVVPTLIVSPFTIATYTYLTYEITGYLGPLVIYCYFIVGSVINKFIMSPVVNLTYQQEKQEGIFRFKHAQLRANSESVAFYSAGGVEKDNADRKLFSLVDVQLTLTNWEFWLNVAVNLFDYLGSILSYVIIAIPIFAGVYNGVPASEISGLISAYSFQTMYLISCFSKLIDLSTKISDIGGYTHRIGELLESLEELSPNTKKSPETDESSRRNILHLDPDSDMTPTMTSDTHFLISEMDRDREYLSEDAREGLTRREEEEEEVSSVDSLIAFQLDQVAVATPSKEDILIKDLTLEVVEGRNILITGSTGSGKTSLLRVLHGLWPVMSGTVEQRGVRPRDIMFLPQKAYLSDGTLMEQITYPSKNSMRFSRSLLDEDPDPCQILDQVGLEGLVHRCDGLDTPVSWNWYDVLTPGEAQCLAFARLLYQRPKFALLDEATSAVPSEKEAQLYSLCREAKMTLISVGHHVTLKRFHDAELVIDGRGGWTLVDISHIE</sequence>
<dbReference type="Pfam" id="PF00005">
    <property type="entry name" value="ABC_tran"/>
    <property type="match status" value="1"/>
</dbReference>
<dbReference type="GeneID" id="590006"/>
<name>A0A7M7N530_STRPU</name>
<keyword evidence="6 9" id="KW-1133">Transmembrane helix</keyword>
<dbReference type="InterPro" id="IPR050835">
    <property type="entry name" value="ABC_transporter_sub-D"/>
</dbReference>